<name>A0A1D1W622_RAMVA</name>
<proteinExistence type="predicted"/>
<gene>
    <name evidence="1" type="primary">RvY_18518-1</name>
    <name evidence="1" type="synonym">RvY_18518.1</name>
    <name evidence="1" type="ORF">RvY_18518</name>
</gene>
<dbReference type="EMBL" id="BDGG01000019">
    <property type="protein sequence ID" value="GAV08892.1"/>
    <property type="molecule type" value="Genomic_DNA"/>
</dbReference>
<keyword evidence="2" id="KW-1185">Reference proteome</keyword>
<dbReference type="Proteomes" id="UP000186922">
    <property type="component" value="Unassembled WGS sequence"/>
</dbReference>
<reference evidence="1 2" key="1">
    <citation type="journal article" date="2016" name="Nat. Commun.">
        <title>Extremotolerant tardigrade genome and improved radiotolerance of human cultured cells by tardigrade-unique protein.</title>
        <authorList>
            <person name="Hashimoto T."/>
            <person name="Horikawa D.D."/>
            <person name="Saito Y."/>
            <person name="Kuwahara H."/>
            <person name="Kozuka-Hata H."/>
            <person name="Shin-I T."/>
            <person name="Minakuchi Y."/>
            <person name="Ohishi K."/>
            <person name="Motoyama A."/>
            <person name="Aizu T."/>
            <person name="Enomoto A."/>
            <person name="Kondo K."/>
            <person name="Tanaka S."/>
            <person name="Hara Y."/>
            <person name="Koshikawa S."/>
            <person name="Sagara H."/>
            <person name="Miura T."/>
            <person name="Yokobori S."/>
            <person name="Miyagawa K."/>
            <person name="Suzuki Y."/>
            <person name="Kubo T."/>
            <person name="Oyama M."/>
            <person name="Kohara Y."/>
            <person name="Fujiyama A."/>
            <person name="Arakawa K."/>
            <person name="Katayama T."/>
            <person name="Toyoda A."/>
            <person name="Kunieda T."/>
        </authorList>
    </citation>
    <scope>NUCLEOTIDE SEQUENCE [LARGE SCALE GENOMIC DNA]</scope>
    <source>
        <strain evidence="1 2">YOKOZUNA-1</strain>
    </source>
</reference>
<evidence type="ECO:0000313" key="2">
    <source>
        <dbReference type="Proteomes" id="UP000186922"/>
    </source>
</evidence>
<dbReference type="AlphaFoldDB" id="A0A1D1W622"/>
<protein>
    <submittedName>
        <fullName evidence="1">Uncharacterized protein</fullName>
    </submittedName>
</protein>
<evidence type="ECO:0000313" key="1">
    <source>
        <dbReference type="EMBL" id="GAV08892.1"/>
    </source>
</evidence>
<organism evidence="1 2">
    <name type="scientific">Ramazzottius varieornatus</name>
    <name type="common">Water bear</name>
    <name type="synonym">Tardigrade</name>
    <dbReference type="NCBI Taxonomy" id="947166"/>
    <lineage>
        <taxon>Eukaryota</taxon>
        <taxon>Metazoa</taxon>
        <taxon>Ecdysozoa</taxon>
        <taxon>Tardigrada</taxon>
        <taxon>Eutardigrada</taxon>
        <taxon>Parachela</taxon>
        <taxon>Hypsibioidea</taxon>
        <taxon>Ramazzottiidae</taxon>
        <taxon>Ramazzottius</taxon>
    </lineage>
</organism>
<sequence length="74" mass="8385">MEECHIRDIPHQATRTITHDDLLIHTAGRPAPAPPCLPELCKKLEKEKGRSVGGNCRGKSWRVTLPSLRFDRQD</sequence>
<comment type="caution">
    <text evidence="1">The sequence shown here is derived from an EMBL/GenBank/DDBJ whole genome shotgun (WGS) entry which is preliminary data.</text>
</comment>
<accession>A0A1D1W622</accession>